<protein>
    <submittedName>
        <fullName evidence="1">Uncharacterized protein</fullName>
    </submittedName>
</protein>
<dbReference type="Proteomes" id="UP000681162">
    <property type="component" value="Unassembled WGS sequence"/>
</dbReference>
<evidence type="ECO:0000313" key="2">
    <source>
        <dbReference type="Proteomes" id="UP000681162"/>
    </source>
</evidence>
<gene>
    <name evidence="1" type="ORF">J41TS12_37200</name>
</gene>
<accession>A0A920CJ01</accession>
<sequence>MVNRRSTAYCDSCYQSAKSEYEKMKDELKANQENDPCYRCGAQEASIRDLDDDYWTVNCDDCWNKVLLLREEDKRKGKEFNELLLEMKQQMSQPDE</sequence>
<dbReference type="AlphaFoldDB" id="A0A920CJ01"/>
<keyword evidence="2" id="KW-1185">Reference proteome</keyword>
<name>A0A920CJ01_9BACL</name>
<dbReference type="EMBL" id="BORR01000015">
    <property type="protein sequence ID" value="GIO38859.1"/>
    <property type="molecule type" value="Genomic_DNA"/>
</dbReference>
<dbReference type="RefSeq" id="WP_212941409.1">
    <property type="nucleotide sequence ID" value="NZ_BORR01000015.1"/>
</dbReference>
<reference evidence="1 2" key="1">
    <citation type="submission" date="2021-03" db="EMBL/GenBank/DDBJ databases">
        <title>Antimicrobial resistance genes in bacteria isolated from Japanese honey, and their potential for conferring macrolide and lincosamide resistance in the American foulbrood pathogen Paenibacillus larvae.</title>
        <authorList>
            <person name="Okamoto M."/>
            <person name="Kumagai M."/>
            <person name="Kanamori H."/>
            <person name="Takamatsu D."/>
        </authorList>
    </citation>
    <scope>NUCLEOTIDE SEQUENCE [LARGE SCALE GENOMIC DNA]</scope>
    <source>
        <strain evidence="1 2">J41TS12</strain>
    </source>
</reference>
<evidence type="ECO:0000313" key="1">
    <source>
        <dbReference type="EMBL" id="GIO38859.1"/>
    </source>
</evidence>
<proteinExistence type="predicted"/>
<organism evidence="1 2">
    <name type="scientific">Paenibacillus antibioticophila</name>
    <dbReference type="NCBI Taxonomy" id="1274374"/>
    <lineage>
        <taxon>Bacteria</taxon>
        <taxon>Bacillati</taxon>
        <taxon>Bacillota</taxon>
        <taxon>Bacilli</taxon>
        <taxon>Bacillales</taxon>
        <taxon>Paenibacillaceae</taxon>
        <taxon>Paenibacillus</taxon>
    </lineage>
</organism>
<comment type="caution">
    <text evidence="1">The sequence shown here is derived from an EMBL/GenBank/DDBJ whole genome shotgun (WGS) entry which is preliminary data.</text>
</comment>